<evidence type="ECO:0000256" key="1">
    <source>
        <dbReference type="SAM" id="SignalP"/>
    </source>
</evidence>
<reference evidence="2 3" key="1">
    <citation type="submission" date="2023-01" db="EMBL/GenBank/DDBJ databases">
        <authorList>
            <person name="Whitehead M."/>
        </authorList>
    </citation>
    <scope>NUCLEOTIDE SEQUENCE [LARGE SCALE GENOMIC DNA]</scope>
</reference>
<comment type="caution">
    <text evidence="2">The sequence shown here is derived from an EMBL/GenBank/DDBJ whole genome shotgun (WGS) entry which is preliminary data.</text>
</comment>
<feature type="chain" id="PRO_5043695824" evidence="1">
    <location>
        <begin position="22"/>
        <end position="112"/>
    </location>
</feature>
<keyword evidence="1" id="KW-0732">Signal</keyword>
<evidence type="ECO:0000313" key="3">
    <source>
        <dbReference type="Proteomes" id="UP001160148"/>
    </source>
</evidence>
<protein>
    <submittedName>
        <fullName evidence="2">Uncharacterized protein</fullName>
    </submittedName>
</protein>
<dbReference type="EMBL" id="CARXXK010000002">
    <property type="protein sequence ID" value="CAI6355282.1"/>
    <property type="molecule type" value="Genomic_DNA"/>
</dbReference>
<evidence type="ECO:0000313" key="2">
    <source>
        <dbReference type="EMBL" id="CAI6355282.1"/>
    </source>
</evidence>
<gene>
    <name evidence="2" type="ORF">MEUPH1_LOCUS11156</name>
</gene>
<accession>A0AAV0WHK0</accession>
<sequence length="112" mass="12366">MFPVQLLVVLSTMIIINQAATLNYKNLISVTPSYEDYKEAYKMISDKTNYNSNKNSEIEASYDINTTDSDGNIINSNETALPMLKSVPLELVGTIISIAVDALGTMLNNKKN</sequence>
<keyword evidence="3" id="KW-1185">Reference proteome</keyword>
<organism evidence="2 3">
    <name type="scientific">Macrosiphum euphorbiae</name>
    <name type="common">potato aphid</name>
    <dbReference type="NCBI Taxonomy" id="13131"/>
    <lineage>
        <taxon>Eukaryota</taxon>
        <taxon>Metazoa</taxon>
        <taxon>Ecdysozoa</taxon>
        <taxon>Arthropoda</taxon>
        <taxon>Hexapoda</taxon>
        <taxon>Insecta</taxon>
        <taxon>Pterygota</taxon>
        <taxon>Neoptera</taxon>
        <taxon>Paraneoptera</taxon>
        <taxon>Hemiptera</taxon>
        <taxon>Sternorrhyncha</taxon>
        <taxon>Aphidomorpha</taxon>
        <taxon>Aphidoidea</taxon>
        <taxon>Aphididae</taxon>
        <taxon>Macrosiphini</taxon>
        <taxon>Macrosiphum</taxon>
    </lineage>
</organism>
<feature type="signal peptide" evidence="1">
    <location>
        <begin position="1"/>
        <end position="21"/>
    </location>
</feature>
<dbReference type="Proteomes" id="UP001160148">
    <property type="component" value="Unassembled WGS sequence"/>
</dbReference>
<dbReference type="AlphaFoldDB" id="A0AAV0WHK0"/>
<name>A0AAV0WHK0_9HEMI</name>
<proteinExistence type="predicted"/>